<dbReference type="InterPro" id="IPR019385">
    <property type="entry name" value="PHAX_RNA-binding_domain"/>
</dbReference>
<sequence>MMKSGNCGLGSDEESSDEEPVLKIQRPNEEQVQKKKRSPWEDVLMEQELERVRTVYMEDDERVERGSESFEMPRQKNHLCTRRRQYPNRMESEEAGDLLKPPVPIVTVSPAEDDPFAGTPDISQVETFGTALTVARCRQQKKKRHPVLEKTPSLNSVFSNSNSKKRTGVLEKRTHAQMMEYSHFTRKEYSLDDLIEAEFAEEMPLEILADNIATVLGELEPCSVVKIVKSIGRDRSLAYLEQTKQTELAGGMLVADGSRRKTAGGVFIAIFKDDPTVDPDLKKDLTSDEGREDRKWIKGKRRGRRAATTEVSLLEISMKLREQQAHAMDTEEQENETNSDEEKELQLSPLIRREPLDFDDDLNHTRDF</sequence>
<dbReference type="PANTHER" id="PTHR13135:SF0">
    <property type="entry name" value="PHOSPHORYLATED ADAPTER RNA EXPORT PROTEIN"/>
    <property type="match status" value="1"/>
</dbReference>
<evidence type="ECO:0000256" key="7">
    <source>
        <dbReference type="ARBA" id="ARBA00022884"/>
    </source>
</evidence>
<dbReference type="GO" id="GO:0015031">
    <property type="term" value="P:protein transport"/>
    <property type="evidence" value="ECO:0007669"/>
    <property type="project" value="UniProtKB-KW"/>
</dbReference>
<feature type="region of interest" description="Disordered" evidence="11">
    <location>
        <begin position="321"/>
        <end position="368"/>
    </location>
</feature>
<organism evidence="13 14">
    <name type="scientific">Mesorhabditis spiculigera</name>
    <dbReference type="NCBI Taxonomy" id="96644"/>
    <lineage>
        <taxon>Eukaryota</taxon>
        <taxon>Metazoa</taxon>
        <taxon>Ecdysozoa</taxon>
        <taxon>Nematoda</taxon>
        <taxon>Chromadorea</taxon>
        <taxon>Rhabditida</taxon>
        <taxon>Rhabditina</taxon>
        <taxon>Rhabditomorpha</taxon>
        <taxon>Rhabditoidea</taxon>
        <taxon>Rhabditidae</taxon>
        <taxon>Mesorhabditinae</taxon>
        <taxon>Mesorhabditis</taxon>
    </lineage>
</organism>
<comment type="subcellular location">
    <subcellularLocation>
        <location evidence="2">Cytoplasm</location>
    </subcellularLocation>
    <subcellularLocation>
        <location evidence="1">Nucleus</location>
    </subcellularLocation>
</comment>
<feature type="region of interest" description="Disordered" evidence="11">
    <location>
        <begin position="1"/>
        <end position="38"/>
    </location>
</feature>
<feature type="compositionally biased region" description="Basic and acidic residues" evidence="11">
    <location>
        <begin position="351"/>
        <end position="368"/>
    </location>
</feature>
<evidence type="ECO:0000313" key="13">
    <source>
        <dbReference type="EMBL" id="CAJ0579094.1"/>
    </source>
</evidence>
<dbReference type="Gene3D" id="1.10.10.1440">
    <property type="entry name" value="PHAX RNA-binding domain"/>
    <property type="match status" value="1"/>
</dbReference>
<keyword evidence="7" id="KW-0694">RNA-binding</keyword>
<protein>
    <recommendedName>
        <fullName evidence="4">Phosphorylated adapter RNA export protein</fullName>
    </recommendedName>
    <alternativeName>
        <fullName evidence="10">RNA U small nuclear RNA export adapter protein</fullName>
    </alternativeName>
</protein>
<accession>A0AA36G4E8</accession>
<evidence type="ECO:0000256" key="5">
    <source>
        <dbReference type="ARBA" id="ARBA00022448"/>
    </source>
</evidence>
<keyword evidence="14" id="KW-1185">Reference proteome</keyword>
<dbReference type="Proteomes" id="UP001177023">
    <property type="component" value="Unassembled WGS sequence"/>
</dbReference>
<dbReference type="AlphaFoldDB" id="A0AA36G4E8"/>
<evidence type="ECO:0000256" key="6">
    <source>
        <dbReference type="ARBA" id="ARBA00022490"/>
    </source>
</evidence>
<dbReference type="PANTHER" id="PTHR13135">
    <property type="entry name" value="CYTOSOLIC RESINIFERATOXIN BINDING PROTEIN RBP-26"/>
    <property type="match status" value="1"/>
</dbReference>
<gene>
    <name evidence="13" type="ORF">MSPICULIGERA_LOCUS17325</name>
</gene>
<keyword evidence="5" id="KW-0813">Transport</keyword>
<keyword evidence="9" id="KW-0539">Nucleus</keyword>
<reference evidence="13" key="1">
    <citation type="submission" date="2023-06" db="EMBL/GenBank/DDBJ databases">
        <authorList>
            <person name="Delattre M."/>
        </authorList>
    </citation>
    <scope>NUCLEOTIDE SEQUENCE</scope>
    <source>
        <strain evidence="13">AF72</strain>
    </source>
</reference>
<comment type="caution">
    <text evidence="13">The sequence shown here is derived from an EMBL/GenBank/DDBJ whole genome shotgun (WGS) entry which is preliminary data.</text>
</comment>
<evidence type="ECO:0000256" key="8">
    <source>
        <dbReference type="ARBA" id="ARBA00022927"/>
    </source>
</evidence>
<dbReference type="InterPro" id="IPR039047">
    <property type="entry name" value="PHAX"/>
</dbReference>
<dbReference type="InterPro" id="IPR038092">
    <property type="entry name" value="PHAX_RNA-binding_sf"/>
</dbReference>
<keyword evidence="8" id="KW-0653">Protein transport</keyword>
<proteinExistence type="inferred from homology"/>
<feature type="compositionally biased region" description="Acidic residues" evidence="11">
    <location>
        <begin position="330"/>
        <end position="343"/>
    </location>
</feature>
<evidence type="ECO:0000256" key="4">
    <source>
        <dbReference type="ARBA" id="ARBA00016856"/>
    </source>
</evidence>
<evidence type="ECO:0000256" key="9">
    <source>
        <dbReference type="ARBA" id="ARBA00023242"/>
    </source>
</evidence>
<evidence type="ECO:0000256" key="10">
    <source>
        <dbReference type="ARBA" id="ARBA00030834"/>
    </source>
</evidence>
<name>A0AA36G4E8_9BILA</name>
<feature type="non-terminal residue" evidence="13">
    <location>
        <position position="368"/>
    </location>
</feature>
<dbReference type="GO" id="GO:0006408">
    <property type="term" value="P:snRNA export from nucleus"/>
    <property type="evidence" value="ECO:0007669"/>
    <property type="project" value="InterPro"/>
</dbReference>
<dbReference type="GO" id="GO:0005737">
    <property type="term" value="C:cytoplasm"/>
    <property type="evidence" value="ECO:0007669"/>
    <property type="project" value="UniProtKB-SubCell"/>
</dbReference>
<evidence type="ECO:0000313" key="14">
    <source>
        <dbReference type="Proteomes" id="UP001177023"/>
    </source>
</evidence>
<evidence type="ECO:0000256" key="3">
    <source>
        <dbReference type="ARBA" id="ARBA00006094"/>
    </source>
</evidence>
<dbReference type="GO" id="GO:0003723">
    <property type="term" value="F:RNA binding"/>
    <property type="evidence" value="ECO:0007669"/>
    <property type="project" value="UniProtKB-KW"/>
</dbReference>
<evidence type="ECO:0000256" key="11">
    <source>
        <dbReference type="SAM" id="MobiDB-lite"/>
    </source>
</evidence>
<comment type="similarity">
    <text evidence="3">Belongs to the PHAX family.</text>
</comment>
<feature type="domain" description="Phosphorylated adapter RNA export protein RNA-binding" evidence="12">
    <location>
        <begin position="209"/>
        <end position="288"/>
    </location>
</feature>
<dbReference type="Pfam" id="PF10258">
    <property type="entry name" value="PHAX_RNA-bd"/>
    <property type="match status" value="1"/>
</dbReference>
<evidence type="ECO:0000259" key="12">
    <source>
        <dbReference type="Pfam" id="PF10258"/>
    </source>
</evidence>
<evidence type="ECO:0000256" key="1">
    <source>
        <dbReference type="ARBA" id="ARBA00004123"/>
    </source>
</evidence>
<keyword evidence="6" id="KW-0963">Cytoplasm</keyword>
<evidence type="ECO:0000256" key="2">
    <source>
        <dbReference type="ARBA" id="ARBA00004496"/>
    </source>
</evidence>
<dbReference type="EMBL" id="CATQJA010002655">
    <property type="protein sequence ID" value="CAJ0579094.1"/>
    <property type="molecule type" value="Genomic_DNA"/>
</dbReference>
<dbReference type="GO" id="GO:0005634">
    <property type="term" value="C:nucleus"/>
    <property type="evidence" value="ECO:0007669"/>
    <property type="project" value="UniProtKB-SubCell"/>
</dbReference>